<keyword evidence="2" id="KW-0663">Pyridoxal phosphate</keyword>
<dbReference type="InterPro" id="IPR051798">
    <property type="entry name" value="Class-II_PLP-Dep_Aminotrans"/>
</dbReference>
<dbReference type="RefSeq" id="WP_380024964.1">
    <property type="nucleotide sequence ID" value="NZ_JBHSHC010000044.1"/>
</dbReference>
<comment type="caution">
    <text evidence="3">The sequence shown here is derived from an EMBL/GenBank/DDBJ whole genome shotgun (WGS) entry which is preliminary data.</text>
</comment>
<evidence type="ECO:0000256" key="1">
    <source>
        <dbReference type="ARBA" id="ARBA00001933"/>
    </source>
</evidence>
<dbReference type="SUPFAM" id="SSF53383">
    <property type="entry name" value="PLP-dependent transferases"/>
    <property type="match status" value="1"/>
</dbReference>
<evidence type="ECO:0000313" key="3">
    <source>
        <dbReference type="EMBL" id="MFC4767080.1"/>
    </source>
</evidence>
<evidence type="ECO:0000313" key="4">
    <source>
        <dbReference type="Proteomes" id="UP001596002"/>
    </source>
</evidence>
<dbReference type="Gene3D" id="3.90.1150.10">
    <property type="entry name" value="Aspartate Aminotransferase, domain 1"/>
    <property type="match status" value="1"/>
</dbReference>
<evidence type="ECO:0000256" key="2">
    <source>
        <dbReference type="ARBA" id="ARBA00022898"/>
    </source>
</evidence>
<comment type="cofactor">
    <cofactor evidence="1">
        <name>pyridoxal 5'-phosphate</name>
        <dbReference type="ChEBI" id="CHEBI:597326"/>
    </cofactor>
</comment>
<dbReference type="PANTHER" id="PTHR43525:SF1">
    <property type="entry name" value="PROTEIN MALY"/>
    <property type="match status" value="1"/>
</dbReference>
<accession>A0ABV9PZ66</accession>
<dbReference type="InterPro" id="IPR015424">
    <property type="entry name" value="PyrdxlP-dep_Trfase"/>
</dbReference>
<name>A0ABV9PZ66_9BACL</name>
<sequence length="58" mass="6485">MKELPRFMLEKAKVAMNEGRGFGLGGEGFMRMNIACPRLILEQGLGQIRRAVNSLYQG</sequence>
<evidence type="ECO:0008006" key="5">
    <source>
        <dbReference type="Google" id="ProtNLM"/>
    </source>
</evidence>
<proteinExistence type="predicted"/>
<organism evidence="3 4">
    <name type="scientific">Effusibacillus consociatus</name>
    <dbReference type="NCBI Taxonomy" id="1117041"/>
    <lineage>
        <taxon>Bacteria</taxon>
        <taxon>Bacillati</taxon>
        <taxon>Bacillota</taxon>
        <taxon>Bacilli</taxon>
        <taxon>Bacillales</taxon>
        <taxon>Alicyclobacillaceae</taxon>
        <taxon>Effusibacillus</taxon>
    </lineage>
</organism>
<reference evidence="4" key="1">
    <citation type="journal article" date="2019" name="Int. J. Syst. Evol. Microbiol.">
        <title>The Global Catalogue of Microorganisms (GCM) 10K type strain sequencing project: providing services to taxonomists for standard genome sequencing and annotation.</title>
        <authorList>
            <consortium name="The Broad Institute Genomics Platform"/>
            <consortium name="The Broad Institute Genome Sequencing Center for Infectious Disease"/>
            <person name="Wu L."/>
            <person name="Ma J."/>
        </authorList>
    </citation>
    <scope>NUCLEOTIDE SEQUENCE [LARGE SCALE GENOMIC DNA]</scope>
    <source>
        <strain evidence="4">WYCCWR 12678</strain>
    </source>
</reference>
<dbReference type="EMBL" id="JBHSHC010000044">
    <property type="protein sequence ID" value="MFC4767080.1"/>
    <property type="molecule type" value="Genomic_DNA"/>
</dbReference>
<keyword evidence="4" id="KW-1185">Reference proteome</keyword>
<dbReference type="InterPro" id="IPR015422">
    <property type="entry name" value="PyrdxlP-dep_Trfase_small"/>
</dbReference>
<dbReference type="PANTHER" id="PTHR43525">
    <property type="entry name" value="PROTEIN MALY"/>
    <property type="match status" value="1"/>
</dbReference>
<gene>
    <name evidence="3" type="ORF">ACFO8Q_06825</name>
</gene>
<protein>
    <recommendedName>
        <fullName evidence="5">Aminotransferase class I/classII domain-containing protein</fullName>
    </recommendedName>
</protein>
<dbReference type="Proteomes" id="UP001596002">
    <property type="component" value="Unassembled WGS sequence"/>
</dbReference>